<evidence type="ECO:0000256" key="3">
    <source>
        <dbReference type="ARBA" id="ARBA00022475"/>
    </source>
</evidence>
<dbReference type="Pfam" id="PF07690">
    <property type="entry name" value="MFS_1"/>
    <property type="match status" value="1"/>
</dbReference>
<dbReference type="SUPFAM" id="SSF103473">
    <property type="entry name" value="MFS general substrate transporter"/>
    <property type="match status" value="1"/>
</dbReference>
<dbReference type="RefSeq" id="WP_251607884.1">
    <property type="nucleotide sequence ID" value="NZ_JAMQJY010000001.1"/>
</dbReference>
<dbReference type="InterPro" id="IPR050189">
    <property type="entry name" value="MFS_Efflux_Transporters"/>
</dbReference>
<feature type="transmembrane region" description="Helical" evidence="7">
    <location>
        <begin position="360"/>
        <end position="380"/>
    </location>
</feature>
<dbReference type="Proteomes" id="UP001203665">
    <property type="component" value="Unassembled WGS sequence"/>
</dbReference>
<feature type="domain" description="Major facilitator superfamily (MFS) profile" evidence="8">
    <location>
        <begin position="11"/>
        <end position="386"/>
    </location>
</feature>
<dbReference type="InterPro" id="IPR036259">
    <property type="entry name" value="MFS_trans_sf"/>
</dbReference>
<comment type="caution">
    <text evidence="9">The sequence shown here is derived from an EMBL/GenBank/DDBJ whole genome shotgun (WGS) entry which is preliminary data.</text>
</comment>
<feature type="transmembrane region" description="Helical" evidence="7">
    <location>
        <begin position="207"/>
        <end position="229"/>
    </location>
</feature>
<dbReference type="InterPro" id="IPR001958">
    <property type="entry name" value="Tet-R_TetA/multi-R_MdtG-like"/>
</dbReference>
<name>A0ABT0XKB9_9BACI</name>
<evidence type="ECO:0000313" key="10">
    <source>
        <dbReference type="Proteomes" id="UP001203665"/>
    </source>
</evidence>
<sequence>MNRLQASRSTVLIVFMLSTFAIGMTEYVVTGLLTQFSMDLDVPISTTGLLLSVYALGVAVFGPILRMITIKFPTKTLLIIFMGIFVASNIIAATAPNFEMLLVSRLLSATMHAPFFGLSMAVAVNISTPEKRTAAIAAVQGGLTIAIMLGVPFGSYLGGMFDWRYVFWFIALIGAIAFIGIILTTPNHKPIDTPNLKKELGMFKNKNVLLVIAIIVFGFSGVFTAYTFKEPMLRAFAGFEVTGITTALFCFGLGAVIGNFASGRVIPKLLTERLMGALVVLAVILVSFTYLLQFPITAFVACFLFGVGTFGTTPLLNSKIIIAAREAPSLSGTVAASVFNLANAIGAFLGTMILDISASYVIVTFVAAGLITLGLVLTFITHKVEDKSLYE</sequence>
<keyword evidence="3" id="KW-1003">Cell membrane</keyword>
<dbReference type="EMBL" id="JAMQJY010000001">
    <property type="protein sequence ID" value="MCM2676150.1"/>
    <property type="molecule type" value="Genomic_DNA"/>
</dbReference>
<dbReference type="InterPro" id="IPR020846">
    <property type="entry name" value="MFS_dom"/>
</dbReference>
<feature type="transmembrane region" description="Helical" evidence="7">
    <location>
        <begin position="107"/>
        <end position="126"/>
    </location>
</feature>
<keyword evidence="10" id="KW-1185">Reference proteome</keyword>
<accession>A0ABT0XKB9</accession>
<dbReference type="PANTHER" id="PTHR43124:SF3">
    <property type="entry name" value="CHLORAMPHENICOL EFFLUX PUMP RV0191"/>
    <property type="match status" value="1"/>
</dbReference>
<reference evidence="9" key="1">
    <citation type="submission" date="2022-06" db="EMBL/GenBank/DDBJ databases">
        <title>Alkalicoccobacillus porphyridii sp. nov., isolated from a marine red alga, Porphyridium purpureum and reclassification of Shouchella plakortidis and Shouchella gibsonii as Alkalicoccobacillus plakortidis comb. nov. and Alkalicoccobacillus gibsonii comb. nov.</title>
        <authorList>
            <person name="Kim K.H."/>
            <person name="Lee J.K."/>
            <person name="Han D.M."/>
            <person name="Baek J.H."/>
            <person name="Jeon C.O."/>
        </authorList>
    </citation>
    <scope>NUCLEOTIDE SEQUENCE</scope>
    <source>
        <strain evidence="9">DSM 19153</strain>
    </source>
</reference>
<dbReference type="PRINTS" id="PR01035">
    <property type="entry name" value="TCRTETA"/>
</dbReference>
<organism evidence="9 10">
    <name type="scientific">Alkalicoccobacillus plakortidis</name>
    <dbReference type="NCBI Taxonomy" id="444060"/>
    <lineage>
        <taxon>Bacteria</taxon>
        <taxon>Bacillati</taxon>
        <taxon>Bacillota</taxon>
        <taxon>Bacilli</taxon>
        <taxon>Bacillales</taxon>
        <taxon>Bacillaceae</taxon>
        <taxon>Alkalicoccobacillus</taxon>
    </lineage>
</organism>
<evidence type="ECO:0000256" key="6">
    <source>
        <dbReference type="ARBA" id="ARBA00023136"/>
    </source>
</evidence>
<feature type="transmembrane region" description="Helical" evidence="7">
    <location>
        <begin position="77"/>
        <end position="95"/>
    </location>
</feature>
<keyword evidence="4 7" id="KW-0812">Transmembrane</keyword>
<dbReference type="CDD" id="cd17324">
    <property type="entry name" value="MFS_NepI_like"/>
    <property type="match status" value="1"/>
</dbReference>
<feature type="transmembrane region" description="Helical" evidence="7">
    <location>
        <begin position="241"/>
        <end position="262"/>
    </location>
</feature>
<evidence type="ECO:0000259" key="8">
    <source>
        <dbReference type="PROSITE" id="PS50850"/>
    </source>
</evidence>
<feature type="transmembrane region" description="Helical" evidence="7">
    <location>
        <begin position="133"/>
        <end position="153"/>
    </location>
</feature>
<evidence type="ECO:0000313" key="9">
    <source>
        <dbReference type="EMBL" id="MCM2676150.1"/>
    </source>
</evidence>
<feature type="transmembrane region" description="Helical" evidence="7">
    <location>
        <begin position="165"/>
        <end position="186"/>
    </location>
</feature>
<evidence type="ECO:0000256" key="1">
    <source>
        <dbReference type="ARBA" id="ARBA00004651"/>
    </source>
</evidence>
<evidence type="ECO:0000256" key="7">
    <source>
        <dbReference type="SAM" id="Phobius"/>
    </source>
</evidence>
<feature type="transmembrane region" description="Helical" evidence="7">
    <location>
        <begin position="329"/>
        <end position="354"/>
    </location>
</feature>
<feature type="transmembrane region" description="Helical" evidence="7">
    <location>
        <begin position="12"/>
        <end position="36"/>
    </location>
</feature>
<evidence type="ECO:0000256" key="2">
    <source>
        <dbReference type="ARBA" id="ARBA00022448"/>
    </source>
</evidence>
<dbReference type="Gene3D" id="1.20.1250.20">
    <property type="entry name" value="MFS general substrate transporter like domains"/>
    <property type="match status" value="1"/>
</dbReference>
<keyword evidence="2" id="KW-0813">Transport</keyword>
<dbReference type="InterPro" id="IPR011701">
    <property type="entry name" value="MFS"/>
</dbReference>
<evidence type="ECO:0000256" key="5">
    <source>
        <dbReference type="ARBA" id="ARBA00022989"/>
    </source>
</evidence>
<gene>
    <name evidence="9" type="ORF">NDM98_12020</name>
</gene>
<proteinExistence type="predicted"/>
<feature type="transmembrane region" description="Helical" evidence="7">
    <location>
        <begin position="42"/>
        <end position="65"/>
    </location>
</feature>
<protein>
    <submittedName>
        <fullName evidence="9">MFS transporter</fullName>
    </submittedName>
</protein>
<dbReference type="PROSITE" id="PS50850">
    <property type="entry name" value="MFS"/>
    <property type="match status" value="1"/>
</dbReference>
<keyword evidence="6 7" id="KW-0472">Membrane</keyword>
<dbReference type="PANTHER" id="PTHR43124">
    <property type="entry name" value="PURINE EFFLUX PUMP PBUE"/>
    <property type="match status" value="1"/>
</dbReference>
<keyword evidence="5 7" id="KW-1133">Transmembrane helix</keyword>
<evidence type="ECO:0000256" key="4">
    <source>
        <dbReference type="ARBA" id="ARBA00022692"/>
    </source>
</evidence>
<feature type="transmembrane region" description="Helical" evidence="7">
    <location>
        <begin position="298"/>
        <end position="317"/>
    </location>
</feature>
<feature type="transmembrane region" description="Helical" evidence="7">
    <location>
        <begin position="274"/>
        <end position="292"/>
    </location>
</feature>
<comment type="subcellular location">
    <subcellularLocation>
        <location evidence="1">Cell membrane</location>
        <topology evidence="1">Multi-pass membrane protein</topology>
    </subcellularLocation>
</comment>